<name>A0AAE3ZR97_9ACTN</name>
<comment type="caution">
    <text evidence="1">The sequence shown here is derived from an EMBL/GenBank/DDBJ whole genome shotgun (WGS) entry which is preliminary data.</text>
</comment>
<protein>
    <submittedName>
        <fullName evidence="1">Uncharacterized protein</fullName>
    </submittedName>
</protein>
<gene>
    <name evidence="1" type="ORF">J2S44_002630</name>
</gene>
<sequence length="35" mass="3693">MIIAAIVAALAAATAWVRKRRTRRAERESGAGTAP</sequence>
<dbReference type="Proteomes" id="UP001183629">
    <property type="component" value="Unassembled WGS sequence"/>
</dbReference>
<keyword evidence="2" id="KW-1185">Reference proteome</keyword>
<proteinExistence type="predicted"/>
<reference evidence="1 2" key="1">
    <citation type="submission" date="2023-07" db="EMBL/GenBank/DDBJ databases">
        <title>Sequencing the genomes of 1000 actinobacteria strains.</title>
        <authorList>
            <person name="Klenk H.-P."/>
        </authorList>
    </citation>
    <scope>NUCLEOTIDE SEQUENCE [LARGE SCALE GENOMIC DNA]</scope>
    <source>
        <strain evidence="1 2">DSM 44711</strain>
    </source>
</reference>
<evidence type="ECO:0000313" key="2">
    <source>
        <dbReference type="Proteomes" id="UP001183629"/>
    </source>
</evidence>
<organism evidence="1 2">
    <name type="scientific">Catenuloplanes niger</name>
    <dbReference type="NCBI Taxonomy" id="587534"/>
    <lineage>
        <taxon>Bacteria</taxon>
        <taxon>Bacillati</taxon>
        <taxon>Actinomycetota</taxon>
        <taxon>Actinomycetes</taxon>
        <taxon>Micromonosporales</taxon>
        <taxon>Micromonosporaceae</taxon>
        <taxon>Catenuloplanes</taxon>
    </lineage>
</organism>
<dbReference type="EMBL" id="JAVDYC010000001">
    <property type="protein sequence ID" value="MDR7322380.1"/>
    <property type="molecule type" value="Genomic_DNA"/>
</dbReference>
<accession>A0AAE3ZR97</accession>
<evidence type="ECO:0000313" key="1">
    <source>
        <dbReference type="EMBL" id="MDR7322380.1"/>
    </source>
</evidence>
<dbReference type="AlphaFoldDB" id="A0AAE3ZR97"/>